<protein>
    <submittedName>
        <fullName evidence="2">Type II toxin-antitoxin system RelE/ParE family toxin</fullName>
    </submittedName>
</protein>
<dbReference type="InterPro" id="IPR035093">
    <property type="entry name" value="RelE/ParE_toxin_dom_sf"/>
</dbReference>
<reference evidence="2 3" key="1">
    <citation type="journal article" date="2020" name="ISME J.">
        <title>Comparative genomics reveals insights into cyanobacterial evolution and habitat adaptation.</title>
        <authorList>
            <person name="Chen M.Y."/>
            <person name="Teng W.K."/>
            <person name="Zhao L."/>
            <person name="Hu C.X."/>
            <person name="Zhou Y.K."/>
            <person name="Han B.P."/>
            <person name="Song L.R."/>
            <person name="Shu W.S."/>
        </authorList>
    </citation>
    <scope>NUCLEOTIDE SEQUENCE [LARGE SCALE GENOMIC DNA]</scope>
    <source>
        <strain evidence="2 3">FACHB-1040</strain>
    </source>
</reference>
<accession>A0ABR8BWQ0</accession>
<evidence type="ECO:0000313" key="2">
    <source>
        <dbReference type="EMBL" id="MBD2279227.1"/>
    </source>
</evidence>
<dbReference type="InterPro" id="IPR007712">
    <property type="entry name" value="RelE/ParE_toxin"/>
</dbReference>
<keyword evidence="3" id="KW-1185">Reference proteome</keyword>
<dbReference type="Gene3D" id="3.30.2310.20">
    <property type="entry name" value="RelE-like"/>
    <property type="match status" value="1"/>
</dbReference>
<sequence length="47" mass="5171">MSNICKFTVPASRDIESIVDYIADNSSFDAAESLLSKINSKCERLGM</sequence>
<organism evidence="2 3">
    <name type="scientific">Aphanizomenon flos-aquae FACHB-1040</name>
    <dbReference type="NCBI Taxonomy" id="2692887"/>
    <lineage>
        <taxon>Bacteria</taxon>
        <taxon>Bacillati</taxon>
        <taxon>Cyanobacteriota</taxon>
        <taxon>Cyanophyceae</taxon>
        <taxon>Nostocales</taxon>
        <taxon>Aphanizomenonaceae</taxon>
        <taxon>Aphanizomenon</taxon>
    </lineage>
</organism>
<dbReference type="Proteomes" id="UP000606721">
    <property type="component" value="Unassembled WGS sequence"/>
</dbReference>
<dbReference type="RefSeq" id="WP_168635800.1">
    <property type="nucleotide sequence ID" value="NZ_JACJQT010000032.1"/>
</dbReference>
<gene>
    <name evidence="2" type="ORF">H6F99_13265</name>
</gene>
<evidence type="ECO:0000313" key="3">
    <source>
        <dbReference type="Proteomes" id="UP000606721"/>
    </source>
</evidence>
<proteinExistence type="predicted"/>
<dbReference type="EMBL" id="JACJQT010000032">
    <property type="protein sequence ID" value="MBD2279227.1"/>
    <property type="molecule type" value="Genomic_DNA"/>
</dbReference>
<name>A0ABR8BWQ0_APHFL</name>
<evidence type="ECO:0000256" key="1">
    <source>
        <dbReference type="ARBA" id="ARBA00022649"/>
    </source>
</evidence>
<dbReference type="Pfam" id="PF05016">
    <property type="entry name" value="ParE_toxin"/>
    <property type="match status" value="1"/>
</dbReference>
<comment type="caution">
    <text evidence="2">The sequence shown here is derived from an EMBL/GenBank/DDBJ whole genome shotgun (WGS) entry which is preliminary data.</text>
</comment>
<keyword evidence="1" id="KW-1277">Toxin-antitoxin system</keyword>